<dbReference type="Gene3D" id="1.20.1070.10">
    <property type="entry name" value="Rhodopsin 7-helix transmembrane proteins"/>
    <property type="match status" value="1"/>
</dbReference>
<keyword evidence="8" id="KW-0807">Transducer</keyword>
<dbReference type="Pfam" id="PF00001">
    <property type="entry name" value="7tm_1"/>
    <property type="match status" value="1"/>
</dbReference>
<keyword evidence="7" id="KW-0675">Receptor</keyword>
<name>A0ABV0RG86_9TELE</name>
<proteinExistence type="predicted"/>
<evidence type="ECO:0000256" key="8">
    <source>
        <dbReference type="ARBA" id="ARBA00023224"/>
    </source>
</evidence>
<keyword evidence="6 9" id="KW-0472">Membrane</keyword>
<dbReference type="PANTHER" id="PTHR24248:SF0">
    <property type="entry name" value="ALPHA-2DA ADRENERGIC RECEPTOR-RELATED"/>
    <property type="match status" value="1"/>
</dbReference>
<evidence type="ECO:0000259" key="10">
    <source>
        <dbReference type="PROSITE" id="PS50262"/>
    </source>
</evidence>
<dbReference type="Proteomes" id="UP001434883">
    <property type="component" value="Unassembled WGS sequence"/>
</dbReference>
<keyword evidence="3 9" id="KW-0812">Transmembrane</keyword>
<evidence type="ECO:0000256" key="4">
    <source>
        <dbReference type="ARBA" id="ARBA00022989"/>
    </source>
</evidence>
<organism evidence="11 12">
    <name type="scientific">Xenoophorus captivus</name>
    <dbReference type="NCBI Taxonomy" id="1517983"/>
    <lineage>
        <taxon>Eukaryota</taxon>
        <taxon>Metazoa</taxon>
        <taxon>Chordata</taxon>
        <taxon>Craniata</taxon>
        <taxon>Vertebrata</taxon>
        <taxon>Euteleostomi</taxon>
        <taxon>Actinopterygii</taxon>
        <taxon>Neopterygii</taxon>
        <taxon>Teleostei</taxon>
        <taxon>Neoteleostei</taxon>
        <taxon>Acanthomorphata</taxon>
        <taxon>Ovalentaria</taxon>
        <taxon>Atherinomorphae</taxon>
        <taxon>Cyprinodontiformes</taxon>
        <taxon>Goodeidae</taxon>
        <taxon>Xenoophorus</taxon>
    </lineage>
</organism>
<evidence type="ECO:0000256" key="6">
    <source>
        <dbReference type="ARBA" id="ARBA00023136"/>
    </source>
</evidence>
<evidence type="ECO:0000313" key="11">
    <source>
        <dbReference type="EMBL" id="MEQ2207151.1"/>
    </source>
</evidence>
<evidence type="ECO:0000313" key="12">
    <source>
        <dbReference type="Proteomes" id="UP001434883"/>
    </source>
</evidence>
<evidence type="ECO:0000256" key="7">
    <source>
        <dbReference type="ARBA" id="ARBA00023170"/>
    </source>
</evidence>
<gene>
    <name evidence="11" type="ORF">XENOCAPTIV_007971</name>
</gene>
<evidence type="ECO:0000256" key="1">
    <source>
        <dbReference type="ARBA" id="ARBA00004651"/>
    </source>
</evidence>
<accession>A0ABV0RG86</accession>
<protein>
    <recommendedName>
        <fullName evidence="10">G-protein coupled receptors family 1 profile domain-containing protein</fullName>
    </recommendedName>
</protein>
<evidence type="ECO:0000256" key="3">
    <source>
        <dbReference type="ARBA" id="ARBA00022692"/>
    </source>
</evidence>
<dbReference type="PRINTS" id="PR00237">
    <property type="entry name" value="GPCRRHODOPSN"/>
</dbReference>
<dbReference type="PROSITE" id="PS50262">
    <property type="entry name" value="G_PROTEIN_RECEP_F1_2"/>
    <property type="match status" value="1"/>
</dbReference>
<feature type="domain" description="G-protein coupled receptors family 1 profile" evidence="10">
    <location>
        <begin position="91"/>
        <end position="151"/>
    </location>
</feature>
<feature type="transmembrane region" description="Helical" evidence="9">
    <location>
        <begin position="72"/>
        <end position="99"/>
    </location>
</feature>
<keyword evidence="12" id="KW-1185">Reference proteome</keyword>
<evidence type="ECO:0000256" key="2">
    <source>
        <dbReference type="ARBA" id="ARBA00022475"/>
    </source>
</evidence>
<dbReference type="InterPro" id="IPR017452">
    <property type="entry name" value="GPCR_Rhodpsn_7TM"/>
</dbReference>
<comment type="subcellular location">
    <subcellularLocation>
        <location evidence="1">Cell membrane</location>
        <topology evidence="1">Multi-pass membrane protein</topology>
    </subcellularLocation>
</comment>
<dbReference type="EMBL" id="JAHRIN010043932">
    <property type="protein sequence ID" value="MEQ2207151.1"/>
    <property type="molecule type" value="Genomic_DNA"/>
</dbReference>
<evidence type="ECO:0000256" key="5">
    <source>
        <dbReference type="ARBA" id="ARBA00023040"/>
    </source>
</evidence>
<dbReference type="SUPFAM" id="SSF81321">
    <property type="entry name" value="Family A G protein-coupled receptor-like"/>
    <property type="match status" value="1"/>
</dbReference>
<keyword evidence="2" id="KW-1003">Cell membrane</keyword>
<reference evidence="11 12" key="1">
    <citation type="submission" date="2021-06" db="EMBL/GenBank/DDBJ databases">
        <authorList>
            <person name="Palmer J.M."/>
        </authorList>
    </citation>
    <scope>NUCLEOTIDE SEQUENCE [LARGE SCALE GENOMIC DNA]</scope>
    <source>
        <strain evidence="11 12">XC_2019</strain>
        <tissue evidence="11">Muscle</tissue>
    </source>
</reference>
<dbReference type="InterPro" id="IPR000276">
    <property type="entry name" value="GPCR_Rhodpsn"/>
</dbReference>
<comment type="caution">
    <text evidence="11">The sequence shown here is derived from an EMBL/GenBank/DDBJ whole genome shotgun (WGS) entry which is preliminary data.</text>
</comment>
<evidence type="ECO:0000256" key="9">
    <source>
        <dbReference type="SAM" id="Phobius"/>
    </source>
</evidence>
<dbReference type="PANTHER" id="PTHR24248">
    <property type="entry name" value="ADRENERGIC RECEPTOR-RELATED G-PROTEIN COUPLED RECEPTOR"/>
    <property type="match status" value="1"/>
</dbReference>
<feature type="transmembrane region" description="Helical" evidence="9">
    <location>
        <begin position="111"/>
        <end position="132"/>
    </location>
</feature>
<keyword evidence="4 9" id="KW-1133">Transmembrane helix</keyword>
<sequence length="151" mass="15972">MGLPTRRDCCEVVRPGMLSRVRCDSWMDFPDDSTPVGATFMSTFPPNSSAEAINQTSSSLAKSSPVPPHSQVASVCIVLVVTVIILGTVVGNVLVVVAVFTSRALRAPQNLFLVSLASADILVATLVIPFSLANEVRTQIAPLQKATFSNA</sequence>
<keyword evidence="5" id="KW-0297">G-protein coupled receptor</keyword>